<dbReference type="Proteomes" id="UP001626550">
    <property type="component" value="Unassembled WGS sequence"/>
</dbReference>
<comment type="caution">
    <text evidence="2">The sequence shown here is derived from an EMBL/GenBank/DDBJ whole genome shotgun (WGS) entry which is preliminary data.</text>
</comment>
<evidence type="ECO:0000313" key="2">
    <source>
        <dbReference type="EMBL" id="KAL3314893.1"/>
    </source>
</evidence>
<protein>
    <submittedName>
        <fullName evidence="2">Uncharacterized protein</fullName>
    </submittedName>
</protein>
<organism evidence="2 3">
    <name type="scientific">Cichlidogyrus casuarinus</name>
    <dbReference type="NCBI Taxonomy" id="1844966"/>
    <lineage>
        <taxon>Eukaryota</taxon>
        <taxon>Metazoa</taxon>
        <taxon>Spiralia</taxon>
        <taxon>Lophotrochozoa</taxon>
        <taxon>Platyhelminthes</taxon>
        <taxon>Monogenea</taxon>
        <taxon>Monopisthocotylea</taxon>
        <taxon>Dactylogyridea</taxon>
        <taxon>Ancyrocephalidae</taxon>
        <taxon>Cichlidogyrus</taxon>
    </lineage>
</organism>
<accession>A0ABD2Q662</accession>
<dbReference type="EMBL" id="JBJKFK010000876">
    <property type="protein sequence ID" value="KAL3314893.1"/>
    <property type="molecule type" value="Genomic_DNA"/>
</dbReference>
<evidence type="ECO:0000313" key="3">
    <source>
        <dbReference type="Proteomes" id="UP001626550"/>
    </source>
</evidence>
<name>A0ABD2Q662_9PLAT</name>
<proteinExistence type="predicted"/>
<evidence type="ECO:0000256" key="1">
    <source>
        <dbReference type="SAM" id="MobiDB-lite"/>
    </source>
</evidence>
<gene>
    <name evidence="2" type="ORF">Ciccas_006476</name>
</gene>
<keyword evidence="3" id="KW-1185">Reference proteome</keyword>
<feature type="compositionally biased region" description="Basic and acidic residues" evidence="1">
    <location>
        <begin position="100"/>
        <end position="109"/>
    </location>
</feature>
<reference evidence="2 3" key="1">
    <citation type="submission" date="2024-11" db="EMBL/GenBank/DDBJ databases">
        <title>Adaptive evolution of stress response genes in parasites aligns with host niche diversity.</title>
        <authorList>
            <person name="Hahn C."/>
            <person name="Resl P."/>
        </authorList>
    </citation>
    <scope>NUCLEOTIDE SEQUENCE [LARGE SCALE GENOMIC DNA]</scope>
    <source>
        <strain evidence="2">EGGRZ-B1_66</strain>
        <tissue evidence="2">Body</tissue>
    </source>
</reference>
<feature type="compositionally biased region" description="Basic and acidic residues" evidence="1">
    <location>
        <begin position="29"/>
        <end position="44"/>
    </location>
</feature>
<sequence>MVESLRRSRKLKTKKGRDYEDSTLQALSRSRERPELPIRQDSADLKQFAQAPVTQPAFTDDDITDDFSQIRTSDHSETYAASEPDFMSNVVPPAIERSRPKNKYTDKFGKGKFASRPVSSEPEAGAYTQVCRPLSRDRALGLLDTRDSRSLERGTLANTSLQAHSPLMRRMFSDEYIRRAMEDEARMEKFDAYAQAKSSRRNSSFKNHRTQAGFPGINKTVRAVSVQIGTMDTDASLGPSIVEVEKPFTLCNDGSSHFIQDEEPALFESTPAAKAFAAPQFSARLDDDDSINTEKIEAARVPRMKRRAKRIQCGTSCVEKQNYSTAFQIGPRTADTAVEAQHDLLVNYLSQYKSPGQGKKMQVGETLEEFRRGQKTSKLNYNQDDVNMIPEMEPYPLRMTERSNMVYQTPYSMAEGRLPMPMKGKACSRCGRYTPEARSKRIQKGASQVLFNQTDEAGESACASSPMIAMIRRTKMKGAAKHRARSASNIHIHIRIADSDDSWDEEDDFCVSCESKDERKIFVHVDGDREKKNRQPRSKRSQSCDDFYGIWESIERSGDIHDKRLAKLVDRIGFRGVEERLAKMKQMKNE</sequence>
<dbReference type="AlphaFoldDB" id="A0ABD2Q662"/>
<feature type="region of interest" description="Disordered" evidence="1">
    <location>
        <begin position="100"/>
        <end position="121"/>
    </location>
</feature>
<feature type="region of interest" description="Disordered" evidence="1">
    <location>
        <begin position="1"/>
        <end position="64"/>
    </location>
</feature>